<name>A0A7H8QFB6_9BACL</name>
<reference evidence="2" key="2">
    <citation type="submission" date="2020-06" db="EMBL/GenBank/DDBJ databases">
        <title>Isolation of Planomicrobium glaciei.</title>
        <authorList>
            <person name="Malisova L."/>
            <person name="Safrankova R."/>
            <person name="Jakubu V."/>
            <person name="Spanelova P."/>
        </authorList>
    </citation>
    <scope>NUCLEOTIDE SEQUENCE [LARGE SCALE GENOMIC DNA]</scope>
    <source>
        <strain evidence="2">NRL-ATB46093</strain>
    </source>
</reference>
<organism evidence="1 2">
    <name type="scientific">Planococcus glaciei</name>
    <dbReference type="NCBI Taxonomy" id="459472"/>
    <lineage>
        <taxon>Bacteria</taxon>
        <taxon>Bacillati</taxon>
        <taxon>Bacillota</taxon>
        <taxon>Bacilli</taxon>
        <taxon>Bacillales</taxon>
        <taxon>Caryophanaceae</taxon>
        <taxon>Planococcus</taxon>
    </lineage>
</organism>
<dbReference type="AlphaFoldDB" id="A0A7H8QFB6"/>
<protein>
    <submittedName>
        <fullName evidence="1">Uncharacterized protein</fullName>
    </submittedName>
</protein>
<gene>
    <name evidence="1" type="ORF">HF394_17540</name>
</gene>
<keyword evidence="2" id="KW-1185">Reference proteome</keyword>
<evidence type="ECO:0000313" key="1">
    <source>
        <dbReference type="EMBL" id="QKX52232.1"/>
    </source>
</evidence>
<reference evidence="1 2" key="1">
    <citation type="submission" date="2020-04" db="EMBL/GenBank/DDBJ databases">
        <authorList>
            <person name="Pajer P."/>
            <person name="Broz P."/>
        </authorList>
    </citation>
    <scope>NUCLEOTIDE SEQUENCE [LARGE SCALE GENOMIC DNA]</scope>
    <source>
        <strain evidence="2">NRL-ATB46093</strain>
    </source>
</reference>
<dbReference type="EMBL" id="CP051177">
    <property type="protein sequence ID" value="QKX52232.1"/>
    <property type="molecule type" value="Genomic_DNA"/>
</dbReference>
<sequence>MSPLLENNQTEMNYASSSNQVQEVKKRIIETGLYSVDLLPPCEPGHTSCQVLLTVHPPAQAATEHILPVRINALSTKTEILKKVSKAVQDHFAQGE</sequence>
<proteinExistence type="predicted"/>
<dbReference type="Proteomes" id="UP000509222">
    <property type="component" value="Chromosome"/>
</dbReference>
<accession>A0A7H8QFB6</accession>
<evidence type="ECO:0000313" key="2">
    <source>
        <dbReference type="Proteomes" id="UP000509222"/>
    </source>
</evidence>
<dbReference type="RefSeq" id="WP_176294977.1">
    <property type="nucleotide sequence ID" value="NZ_CP051177.1"/>
</dbReference>